<name>A0A2T7NFQ2_POMCA</name>
<dbReference type="NCBIfam" id="TIGR00002">
    <property type="entry name" value="S16"/>
    <property type="match status" value="1"/>
</dbReference>
<accession>A0A2T7NFQ2</accession>
<evidence type="ECO:0000256" key="8">
    <source>
        <dbReference type="SAM" id="MobiDB-lite"/>
    </source>
</evidence>
<evidence type="ECO:0000256" key="3">
    <source>
        <dbReference type="ARBA" id="ARBA00022980"/>
    </source>
</evidence>
<evidence type="ECO:0000313" key="9">
    <source>
        <dbReference type="EMBL" id="PVD19985.1"/>
    </source>
</evidence>
<dbReference type="Pfam" id="PF00886">
    <property type="entry name" value="Ribosomal_S16"/>
    <property type="match status" value="1"/>
</dbReference>
<protein>
    <recommendedName>
        <fullName evidence="6">Small ribosomal subunit protein bS16m</fullName>
    </recommendedName>
    <alternativeName>
        <fullName evidence="7">28S ribosomal protein S16, mitochondrial</fullName>
    </alternativeName>
</protein>
<evidence type="ECO:0000256" key="5">
    <source>
        <dbReference type="ARBA" id="ARBA00023274"/>
    </source>
</evidence>
<evidence type="ECO:0000256" key="4">
    <source>
        <dbReference type="ARBA" id="ARBA00023128"/>
    </source>
</evidence>
<dbReference type="PANTHER" id="PTHR12919:SF20">
    <property type="entry name" value="SMALL RIBOSOMAL SUBUNIT PROTEIN BS16M"/>
    <property type="match status" value="1"/>
</dbReference>
<dbReference type="STRING" id="400727.A0A2T7NFQ2"/>
<comment type="subcellular location">
    <subcellularLocation>
        <location evidence="1">Mitochondrion</location>
    </subcellularLocation>
</comment>
<sequence>MENHASRDIKPLEQLGSYDPLPNIHQEKLVAINFDRLRYWIASGAQCSKPVEHLLGLAGFFPLHPMSIINARRNREKAKKQEQEAAEAAAEKTAVKTES</sequence>
<evidence type="ECO:0000256" key="1">
    <source>
        <dbReference type="ARBA" id="ARBA00004173"/>
    </source>
</evidence>
<keyword evidence="4" id="KW-0496">Mitochondrion</keyword>
<dbReference type="GO" id="GO:0003735">
    <property type="term" value="F:structural constituent of ribosome"/>
    <property type="evidence" value="ECO:0007669"/>
    <property type="project" value="InterPro"/>
</dbReference>
<comment type="caution">
    <text evidence="9">The sequence shown here is derived from an EMBL/GenBank/DDBJ whole genome shotgun (WGS) entry which is preliminary data.</text>
</comment>
<dbReference type="PANTHER" id="PTHR12919">
    <property type="entry name" value="30S RIBOSOMAL PROTEIN S16"/>
    <property type="match status" value="1"/>
</dbReference>
<gene>
    <name evidence="9" type="ORF">C0Q70_20479</name>
</gene>
<dbReference type="EMBL" id="PZQS01000013">
    <property type="protein sequence ID" value="PVD19985.1"/>
    <property type="molecule type" value="Genomic_DNA"/>
</dbReference>
<dbReference type="SUPFAM" id="SSF54565">
    <property type="entry name" value="Ribosomal protein S16"/>
    <property type="match status" value="1"/>
</dbReference>
<dbReference type="Proteomes" id="UP000245119">
    <property type="component" value="Linkage Group LG13"/>
</dbReference>
<evidence type="ECO:0000256" key="6">
    <source>
        <dbReference type="ARBA" id="ARBA00035263"/>
    </source>
</evidence>
<dbReference type="InterPro" id="IPR000307">
    <property type="entry name" value="Ribosomal_bS16"/>
</dbReference>
<feature type="compositionally biased region" description="Basic and acidic residues" evidence="8">
    <location>
        <begin position="79"/>
        <end position="99"/>
    </location>
</feature>
<keyword evidence="5" id="KW-0687">Ribonucleoprotein</keyword>
<evidence type="ECO:0000256" key="7">
    <source>
        <dbReference type="ARBA" id="ARBA00035438"/>
    </source>
</evidence>
<dbReference type="AlphaFoldDB" id="A0A2T7NFQ2"/>
<dbReference type="GO" id="GO:0032543">
    <property type="term" value="P:mitochondrial translation"/>
    <property type="evidence" value="ECO:0007669"/>
    <property type="project" value="TreeGrafter"/>
</dbReference>
<feature type="region of interest" description="Disordered" evidence="8">
    <location>
        <begin position="74"/>
        <end position="99"/>
    </location>
</feature>
<dbReference type="OrthoDB" id="407221at2759"/>
<keyword evidence="10" id="KW-1185">Reference proteome</keyword>
<proteinExistence type="inferred from homology"/>
<reference evidence="9 10" key="1">
    <citation type="submission" date="2018-04" db="EMBL/GenBank/DDBJ databases">
        <title>The genome of golden apple snail Pomacea canaliculata provides insight into stress tolerance and invasive adaptation.</title>
        <authorList>
            <person name="Liu C."/>
            <person name="Liu B."/>
            <person name="Ren Y."/>
            <person name="Zhang Y."/>
            <person name="Wang H."/>
            <person name="Li S."/>
            <person name="Jiang F."/>
            <person name="Yin L."/>
            <person name="Zhang G."/>
            <person name="Qian W."/>
            <person name="Fan W."/>
        </authorList>
    </citation>
    <scope>NUCLEOTIDE SEQUENCE [LARGE SCALE GENOMIC DNA]</scope>
    <source>
        <strain evidence="9">SZHN2017</strain>
        <tissue evidence="9">Muscle</tissue>
    </source>
</reference>
<evidence type="ECO:0000313" key="10">
    <source>
        <dbReference type="Proteomes" id="UP000245119"/>
    </source>
</evidence>
<evidence type="ECO:0000256" key="2">
    <source>
        <dbReference type="ARBA" id="ARBA00006668"/>
    </source>
</evidence>
<dbReference type="Gene3D" id="3.30.1320.10">
    <property type="match status" value="1"/>
</dbReference>
<dbReference type="GO" id="GO:0005743">
    <property type="term" value="C:mitochondrial inner membrane"/>
    <property type="evidence" value="ECO:0007669"/>
    <property type="project" value="UniProtKB-ARBA"/>
</dbReference>
<organism evidence="9 10">
    <name type="scientific">Pomacea canaliculata</name>
    <name type="common">Golden apple snail</name>
    <dbReference type="NCBI Taxonomy" id="400727"/>
    <lineage>
        <taxon>Eukaryota</taxon>
        <taxon>Metazoa</taxon>
        <taxon>Spiralia</taxon>
        <taxon>Lophotrochozoa</taxon>
        <taxon>Mollusca</taxon>
        <taxon>Gastropoda</taxon>
        <taxon>Caenogastropoda</taxon>
        <taxon>Architaenioglossa</taxon>
        <taxon>Ampullarioidea</taxon>
        <taxon>Ampullariidae</taxon>
        <taxon>Pomacea</taxon>
    </lineage>
</organism>
<keyword evidence="3" id="KW-0689">Ribosomal protein</keyword>
<dbReference type="InterPro" id="IPR023803">
    <property type="entry name" value="Ribosomal_bS16_dom_sf"/>
</dbReference>
<dbReference type="GO" id="GO:0005763">
    <property type="term" value="C:mitochondrial small ribosomal subunit"/>
    <property type="evidence" value="ECO:0007669"/>
    <property type="project" value="TreeGrafter"/>
</dbReference>
<comment type="similarity">
    <text evidence="2">Belongs to the bacterial ribosomal protein bS16 family.</text>
</comment>
<dbReference type="FunFam" id="3.30.1320.10:FF:000004">
    <property type="entry name" value="28S ribosomal protein S16, mitochondrial"/>
    <property type="match status" value="1"/>
</dbReference>